<proteinExistence type="predicted"/>
<organism evidence="1 2">
    <name type="scientific">Cotesia glomerata</name>
    <name type="common">Lepidopteran parasitic wasp</name>
    <name type="synonym">Apanteles glomeratus</name>
    <dbReference type="NCBI Taxonomy" id="32391"/>
    <lineage>
        <taxon>Eukaryota</taxon>
        <taxon>Metazoa</taxon>
        <taxon>Ecdysozoa</taxon>
        <taxon>Arthropoda</taxon>
        <taxon>Hexapoda</taxon>
        <taxon>Insecta</taxon>
        <taxon>Pterygota</taxon>
        <taxon>Neoptera</taxon>
        <taxon>Endopterygota</taxon>
        <taxon>Hymenoptera</taxon>
        <taxon>Apocrita</taxon>
        <taxon>Ichneumonoidea</taxon>
        <taxon>Braconidae</taxon>
        <taxon>Microgastrinae</taxon>
        <taxon>Cotesia</taxon>
    </lineage>
</organism>
<accession>A0AAV7IBV3</accession>
<sequence length="55" mass="6773">MNFETDMLNTNQVDLLSTIDCSLFIYDMMKRTHIFWHQFKHKNKIFIFFVNIDLN</sequence>
<feature type="non-terminal residue" evidence="1">
    <location>
        <position position="55"/>
    </location>
</feature>
<dbReference type="Proteomes" id="UP000826195">
    <property type="component" value="Unassembled WGS sequence"/>
</dbReference>
<name>A0AAV7IBV3_COTGL</name>
<protein>
    <submittedName>
        <fullName evidence="1">Uncharacterized protein</fullName>
    </submittedName>
</protein>
<reference evidence="1 2" key="1">
    <citation type="journal article" date="2021" name="J. Hered.">
        <title>A chromosome-level genome assembly of the parasitoid wasp, Cotesia glomerata (Hymenoptera: Braconidae).</title>
        <authorList>
            <person name="Pinto B.J."/>
            <person name="Weis J.J."/>
            <person name="Gamble T."/>
            <person name="Ode P.J."/>
            <person name="Paul R."/>
            <person name="Zaspel J.M."/>
        </authorList>
    </citation>
    <scope>NUCLEOTIDE SEQUENCE [LARGE SCALE GENOMIC DNA]</scope>
    <source>
        <strain evidence="1">CgM1</strain>
    </source>
</reference>
<dbReference type="AlphaFoldDB" id="A0AAV7IBV3"/>
<dbReference type="EMBL" id="JAHXZJ010001870">
    <property type="protein sequence ID" value="KAH0548403.1"/>
    <property type="molecule type" value="Genomic_DNA"/>
</dbReference>
<keyword evidence="2" id="KW-1185">Reference proteome</keyword>
<evidence type="ECO:0000313" key="1">
    <source>
        <dbReference type="EMBL" id="KAH0548403.1"/>
    </source>
</evidence>
<evidence type="ECO:0000313" key="2">
    <source>
        <dbReference type="Proteomes" id="UP000826195"/>
    </source>
</evidence>
<comment type="caution">
    <text evidence="1">The sequence shown here is derived from an EMBL/GenBank/DDBJ whole genome shotgun (WGS) entry which is preliminary data.</text>
</comment>
<gene>
    <name evidence="1" type="ORF">KQX54_001178</name>
</gene>